<comment type="caution">
    <text evidence="1">The sequence shown here is derived from an EMBL/GenBank/DDBJ whole genome shotgun (WGS) entry which is preliminary data.</text>
</comment>
<reference evidence="1 2" key="1">
    <citation type="submission" date="2019-02" db="EMBL/GenBank/DDBJ databases">
        <title>Paenibacillus sp. nov., isolated from surface-sterilized tissue of Thalictrum simplex L.</title>
        <authorList>
            <person name="Tuo L."/>
        </authorList>
    </citation>
    <scope>NUCLEOTIDE SEQUENCE [LARGE SCALE GENOMIC DNA]</scope>
    <source>
        <strain evidence="1 2">N2SHLJ1</strain>
    </source>
</reference>
<accession>A0A4Q9DTC5</accession>
<dbReference type="PANTHER" id="PTHR34389">
    <property type="entry name" value="L-RHAMNOSE MUTAROTASE"/>
    <property type="match status" value="1"/>
</dbReference>
<proteinExistence type="predicted"/>
<dbReference type="AlphaFoldDB" id="A0A4Q9DTC5"/>
<gene>
    <name evidence="1" type="ORF">EYB31_14010</name>
</gene>
<evidence type="ECO:0000313" key="2">
    <source>
        <dbReference type="Proteomes" id="UP000293142"/>
    </source>
</evidence>
<sequence>MRCAFSLAIIPGREEEYDRRHQEVWPELLQLLKESGFRNYSIFRRGSVLFAYMESEQQPLQAFVRMQEHPVQIKWRDYMSDVLVRDENMGFTFMDEVFHLE</sequence>
<protein>
    <submittedName>
        <fullName evidence="1">L-rhamnose mutarotase</fullName>
    </submittedName>
</protein>
<dbReference type="Gene3D" id="3.30.70.100">
    <property type="match status" value="1"/>
</dbReference>
<dbReference type="GO" id="GO:0016857">
    <property type="term" value="F:racemase and epimerase activity, acting on carbohydrates and derivatives"/>
    <property type="evidence" value="ECO:0007669"/>
    <property type="project" value="InterPro"/>
</dbReference>
<dbReference type="Proteomes" id="UP000293142">
    <property type="component" value="Unassembled WGS sequence"/>
</dbReference>
<dbReference type="EMBL" id="SIRE01000009">
    <property type="protein sequence ID" value="TBL78612.1"/>
    <property type="molecule type" value="Genomic_DNA"/>
</dbReference>
<evidence type="ECO:0000313" key="1">
    <source>
        <dbReference type="EMBL" id="TBL78612.1"/>
    </source>
</evidence>
<name>A0A4Q9DTC5_9BACL</name>
<dbReference type="GO" id="GO:0019301">
    <property type="term" value="P:rhamnose catabolic process"/>
    <property type="evidence" value="ECO:0007669"/>
    <property type="project" value="TreeGrafter"/>
</dbReference>
<dbReference type="SUPFAM" id="SSF54909">
    <property type="entry name" value="Dimeric alpha+beta barrel"/>
    <property type="match status" value="1"/>
</dbReference>
<dbReference type="InterPro" id="IPR011008">
    <property type="entry name" value="Dimeric_a/b-barrel"/>
</dbReference>
<keyword evidence="2" id="KW-1185">Reference proteome</keyword>
<organism evidence="1 2">
    <name type="scientific">Paenibacillus thalictri</name>
    <dbReference type="NCBI Taxonomy" id="2527873"/>
    <lineage>
        <taxon>Bacteria</taxon>
        <taxon>Bacillati</taxon>
        <taxon>Bacillota</taxon>
        <taxon>Bacilli</taxon>
        <taxon>Bacillales</taxon>
        <taxon>Paenibacillaceae</taxon>
        <taxon>Paenibacillus</taxon>
    </lineage>
</organism>
<dbReference type="OrthoDB" id="9799608at2"/>
<dbReference type="InterPro" id="IPR008000">
    <property type="entry name" value="Rham/fucose_mutarotase"/>
</dbReference>
<dbReference type="PANTHER" id="PTHR34389:SF2">
    <property type="entry name" value="L-RHAMNOSE MUTAROTASE"/>
    <property type="match status" value="1"/>
</dbReference>
<dbReference type="RefSeq" id="WP_131013968.1">
    <property type="nucleotide sequence ID" value="NZ_SIRE01000009.1"/>
</dbReference>
<dbReference type="Pfam" id="PF05336">
    <property type="entry name" value="rhaM"/>
    <property type="match status" value="1"/>
</dbReference>